<dbReference type="GO" id="GO:0016747">
    <property type="term" value="F:acyltransferase activity, transferring groups other than amino-acyl groups"/>
    <property type="evidence" value="ECO:0007669"/>
    <property type="project" value="InterPro"/>
</dbReference>
<evidence type="ECO:0000259" key="3">
    <source>
        <dbReference type="PROSITE" id="PS51186"/>
    </source>
</evidence>
<gene>
    <name evidence="4" type="ORF">CFN78_14235</name>
</gene>
<dbReference type="InterPro" id="IPR000182">
    <property type="entry name" value="GNAT_dom"/>
</dbReference>
<evidence type="ECO:0000256" key="1">
    <source>
        <dbReference type="ARBA" id="ARBA00022679"/>
    </source>
</evidence>
<dbReference type="AlphaFoldDB" id="A0A263D3H6"/>
<evidence type="ECO:0000313" key="5">
    <source>
        <dbReference type="Proteomes" id="UP000242444"/>
    </source>
</evidence>
<dbReference type="SUPFAM" id="SSF55729">
    <property type="entry name" value="Acyl-CoA N-acyltransferases (Nat)"/>
    <property type="match status" value="1"/>
</dbReference>
<dbReference type="Pfam" id="PF00583">
    <property type="entry name" value="Acetyltransf_1"/>
    <property type="match status" value="1"/>
</dbReference>
<accession>A0A263D3H6</accession>
<dbReference type="InterPro" id="IPR050832">
    <property type="entry name" value="Bact_Acetyltransf"/>
</dbReference>
<organism evidence="4 5">
    <name type="scientific">Amycolatopsis antarctica</name>
    <dbReference type="NCBI Taxonomy" id="1854586"/>
    <lineage>
        <taxon>Bacteria</taxon>
        <taxon>Bacillati</taxon>
        <taxon>Actinomycetota</taxon>
        <taxon>Actinomycetes</taxon>
        <taxon>Pseudonocardiales</taxon>
        <taxon>Pseudonocardiaceae</taxon>
        <taxon>Amycolatopsis</taxon>
    </lineage>
</organism>
<dbReference type="InterPro" id="IPR016181">
    <property type="entry name" value="Acyl_CoA_acyltransferase"/>
</dbReference>
<dbReference type="EMBL" id="NKYE01000007">
    <property type="protein sequence ID" value="OZM72769.1"/>
    <property type="molecule type" value="Genomic_DNA"/>
</dbReference>
<feature type="domain" description="N-acetyltransferase" evidence="3">
    <location>
        <begin position="2"/>
        <end position="159"/>
    </location>
</feature>
<protein>
    <submittedName>
        <fullName evidence="4">GNAT family N-acetyltransferase</fullName>
    </submittedName>
</protein>
<dbReference type="PROSITE" id="PS51186">
    <property type="entry name" value="GNAT"/>
    <property type="match status" value="1"/>
</dbReference>
<dbReference type="CDD" id="cd04301">
    <property type="entry name" value="NAT_SF"/>
    <property type="match status" value="1"/>
</dbReference>
<proteinExistence type="predicted"/>
<dbReference type="RefSeq" id="WP_094863246.1">
    <property type="nucleotide sequence ID" value="NZ_NKYE01000007.1"/>
</dbReference>
<sequence length="163" mass="17941">MVPIRRLDEDDWRLLRDVRLRALLDAPEAFASAHADEAAMTAAQWTARLRGGAWFVAWPEGAAEPCGLVGALPDGREWFAVAMWVAPGRRGSGLAGELIAAVVRGARRAGTSVVALQVNEHNSRARRLYEKLGFRPTGQIETLPREDGYTRERMSLALAHRAD</sequence>
<keyword evidence="2" id="KW-0012">Acyltransferase</keyword>
<name>A0A263D3H6_9PSEU</name>
<dbReference type="Gene3D" id="3.40.630.30">
    <property type="match status" value="1"/>
</dbReference>
<dbReference type="PANTHER" id="PTHR43877:SF2">
    <property type="entry name" value="AMINOALKYLPHOSPHONATE N-ACETYLTRANSFERASE-RELATED"/>
    <property type="match status" value="1"/>
</dbReference>
<dbReference type="Proteomes" id="UP000242444">
    <property type="component" value="Unassembled WGS sequence"/>
</dbReference>
<keyword evidence="1 4" id="KW-0808">Transferase</keyword>
<evidence type="ECO:0000256" key="2">
    <source>
        <dbReference type="ARBA" id="ARBA00023315"/>
    </source>
</evidence>
<dbReference type="OrthoDB" id="9799092at2"/>
<keyword evidence="5" id="KW-1185">Reference proteome</keyword>
<dbReference type="PANTHER" id="PTHR43877">
    <property type="entry name" value="AMINOALKYLPHOSPHONATE N-ACETYLTRANSFERASE-RELATED-RELATED"/>
    <property type="match status" value="1"/>
</dbReference>
<dbReference type="InParanoid" id="A0A263D3H6"/>
<comment type="caution">
    <text evidence="4">The sequence shown here is derived from an EMBL/GenBank/DDBJ whole genome shotgun (WGS) entry which is preliminary data.</text>
</comment>
<reference evidence="4 5" key="1">
    <citation type="submission" date="2017-07" db="EMBL/GenBank/DDBJ databases">
        <title>Amycolatopsis antarcticus sp. nov., isolated from the surface of an Antarcticus brown macroalga.</title>
        <authorList>
            <person name="Wang J."/>
            <person name="Leiva S."/>
            <person name="Huang J."/>
            <person name="Huang Y."/>
        </authorList>
    </citation>
    <scope>NUCLEOTIDE SEQUENCE [LARGE SCALE GENOMIC DNA]</scope>
    <source>
        <strain evidence="4 5">AU-G6</strain>
    </source>
</reference>
<evidence type="ECO:0000313" key="4">
    <source>
        <dbReference type="EMBL" id="OZM72769.1"/>
    </source>
</evidence>